<sequence>MGKKSGNEKRAETSNHMRQQNDQRKQEKMLERFLAATIEELILAISELPDGIILEVYFDDEG</sequence>
<dbReference type="AlphaFoldDB" id="A0A6L5X3A2"/>
<protein>
    <submittedName>
        <fullName evidence="2">Uncharacterized protein</fullName>
    </submittedName>
</protein>
<dbReference type="EMBL" id="VULZ01000002">
    <property type="protein sequence ID" value="MSS14007.1"/>
    <property type="molecule type" value="Genomic_DNA"/>
</dbReference>
<gene>
    <name evidence="2" type="ORF">FYJ35_02945</name>
</gene>
<comment type="caution">
    <text evidence="2">The sequence shown here is derived from an EMBL/GenBank/DDBJ whole genome shotgun (WGS) entry which is preliminary data.</text>
</comment>
<evidence type="ECO:0000313" key="3">
    <source>
        <dbReference type="Proteomes" id="UP000481852"/>
    </source>
</evidence>
<name>A0A6L5X3A2_9FIRM</name>
<dbReference type="RefSeq" id="WP_154522912.1">
    <property type="nucleotide sequence ID" value="NZ_VULZ01000002.1"/>
</dbReference>
<evidence type="ECO:0000256" key="1">
    <source>
        <dbReference type="SAM" id="MobiDB-lite"/>
    </source>
</evidence>
<feature type="region of interest" description="Disordered" evidence="1">
    <location>
        <begin position="1"/>
        <end position="26"/>
    </location>
</feature>
<keyword evidence="3" id="KW-1185">Reference proteome</keyword>
<reference evidence="2 3" key="1">
    <citation type="submission" date="2019-08" db="EMBL/GenBank/DDBJ databases">
        <title>In-depth cultivation of the pig gut microbiome towards novel bacterial diversity and tailored functional studies.</title>
        <authorList>
            <person name="Wylensek D."/>
            <person name="Hitch T.C.A."/>
            <person name="Clavel T."/>
        </authorList>
    </citation>
    <scope>NUCLEOTIDE SEQUENCE [LARGE SCALE GENOMIC DNA]</scope>
    <source>
        <strain evidence="2 3">Oil+RF-744-WCA-WT-11</strain>
    </source>
</reference>
<organism evidence="2 3">
    <name type="scientific">Porcincola intestinalis</name>
    <dbReference type="NCBI Taxonomy" id="2606632"/>
    <lineage>
        <taxon>Bacteria</taxon>
        <taxon>Bacillati</taxon>
        <taxon>Bacillota</taxon>
        <taxon>Clostridia</taxon>
        <taxon>Lachnospirales</taxon>
        <taxon>Lachnospiraceae</taxon>
        <taxon>Porcincola</taxon>
    </lineage>
</organism>
<evidence type="ECO:0000313" key="2">
    <source>
        <dbReference type="EMBL" id="MSS14007.1"/>
    </source>
</evidence>
<dbReference type="Proteomes" id="UP000481852">
    <property type="component" value="Unassembled WGS sequence"/>
</dbReference>
<proteinExistence type="predicted"/>
<accession>A0A6L5X3A2</accession>